<gene>
    <name evidence="3" type="ORF">FHL15_010657</name>
</gene>
<evidence type="ECO:0000313" key="3">
    <source>
        <dbReference type="EMBL" id="TRX88467.1"/>
    </source>
</evidence>
<feature type="region of interest" description="Disordered" evidence="1">
    <location>
        <begin position="919"/>
        <end position="1017"/>
    </location>
</feature>
<feature type="compositionally biased region" description="Basic residues" evidence="1">
    <location>
        <begin position="998"/>
        <end position="1008"/>
    </location>
</feature>
<dbReference type="GO" id="GO:0016887">
    <property type="term" value="F:ATP hydrolysis activity"/>
    <property type="evidence" value="ECO:0007669"/>
    <property type="project" value="InterPro"/>
</dbReference>
<evidence type="ECO:0000256" key="1">
    <source>
        <dbReference type="SAM" id="MobiDB-lite"/>
    </source>
</evidence>
<protein>
    <recommendedName>
        <fullName evidence="2">AAA+ ATPase domain-containing protein</fullName>
    </recommendedName>
</protein>
<evidence type="ECO:0000313" key="4">
    <source>
        <dbReference type="Proteomes" id="UP000319160"/>
    </source>
</evidence>
<dbReference type="PANTHER" id="PTHR46411:SF3">
    <property type="entry name" value="AAA+ ATPASE DOMAIN-CONTAINING PROTEIN"/>
    <property type="match status" value="1"/>
</dbReference>
<feature type="region of interest" description="Disordered" evidence="1">
    <location>
        <begin position="335"/>
        <end position="369"/>
    </location>
</feature>
<dbReference type="InterPro" id="IPR054289">
    <property type="entry name" value="DUF7025"/>
</dbReference>
<dbReference type="Gene3D" id="3.40.50.300">
    <property type="entry name" value="P-loop containing nucleotide triphosphate hydrolases"/>
    <property type="match status" value="1"/>
</dbReference>
<feature type="domain" description="AAA+ ATPase" evidence="2">
    <location>
        <begin position="656"/>
        <end position="783"/>
    </location>
</feature>
<sequence length="1017" mass="118021">MEPEKEKPKPDGMSGLDDRVAQLERQLPVKGDNSSQSLLERIEALEKKVADLKEINEQGGKSRITENMVPSKVIPGVRKTTWSDFKNWYNEDDARYAIEALYVGADLSDEIRIERQRRQRSTMPPSEDVSSQMSEQDLSRRWLYRVRIQSHAVLLILSKHLNRDWDDEIRTFVRPFRPLIALHEDMKKSLAELERKWADQEMAESNMVQQPTDSTQKEDSRNKKGVSSGTEPNSSAKIHIKQLFVVEDCVSALREMRCYVQFVEEHVMTIRSRLAEYTVDNPPKVRWDDLWCLFEPGQYIYCAADPKKKQPNLRLSDQTRTSGWQTVRKLLSADGPDMRLKTPGGRRVKRKKKYESDNETDDEADENSDEWFICETDPEPGKGEYAMKLWCYYIDYDGQAFRPVFEGIDIDYYHGEKEVSNLMAYPLKFSREEKKIHNLLLSRGESFKQFVQNQRVYYSGRSIDNKTDARHYEGEVIIDFEEALLNHPQWTPNWLLSTQFPVDFPVAQDDFPIRKWIKAEGKPMALEVSEVLQKDYGIETMDFNNMINRDKFLATCKEWDKAGSETAQPPGVDIVDPVLLPQRLLGYVLRERKFCRLDVRFLRPLKQQMVFDDLKIDPENKTLIQSLVVSHFQRKREAEKNAEARMGQDIIDGKADNLIILLHGVPGVGKTATAEAVANANQKPLFPITCGDLGLEPDQVEAKLGHIFQLANRWNCVLLLDEADIFLADRKLDNLSRNALVSVFLRILEYYNGILILTTNRVGTIDEAFESRIHIMLYYPRLTAGQTTDIFRMNISRLKEIENQRRDTTGQPALDIDEENIIRFAKRHFKDSQKSRVAGWNGRQIRNAFQIASAMARYDWAHSKDTSKPKGPVLDEEHFKRVASATKDFHNYLKEARGKDSSALAHEYSERADDFNIGPSYPDHWSPPQTRPLNRYSAAGQDSREYYRRGGYGRYDVNDRDTRYSHSHRSGYSPRHSPASSSRRERRHDSRSPQRSSSRYHRKNRTRKDRSSDSEEE</sequence>
<dbReference type="Pfam" id="PF23232">
    <property type="entry name" value="AAA_lid_13"/>
    <property type="match status" value="1"/>
</dbReference>
<feature type="compositionally biased region" description="Basic residues" evidence="1">
    <location>
        <begin position="344"/>
        <end position="353"/>
    </location>
</feature>
<dbReference type="AlphaFoldDB" id="A0A553HKJ8"/>
<feature type="compositionally biased region" description="Acidic residues" evidence="1">
    <location>
        <begin position="357"/>
        <end position="369"/>
    </location>
</feature>
<dbReference type="InterPro" id="IPR003959">
    <property type="entry name" value="ATPase_AAA_core"/>
</dbReference>
<accession>A0A553HKJ8</accession>
<dbReference type="InterPro" id="IPR003593">
    <property type="entry name" value="AAA+_ATPase"/>
</dbReference>
<evidence type="ECO:0000259" key="2">
    <source>
        <dbReference type="SMART" id="SM00382"/>
    </source>
</evidence>
<dbReference type="GO" id="GO:0005524">
    <property type="term" value="F:ATP binding"/>
    <property type="evidence" value="ECO:0007669"/>
    <property type="project" value="InterPro"/>
</dbReference>
<keyword evidence="4" id="KW-1185">Reference proteome</keyword>
<dbReference type="SMART" id="SM00382">
    <property type="entry name" value="AAA"/>
    <property type="match status" value="1"/>
</dbReference>
<dbReference type="OrthoDB" id="10042665at2759"/>
<dbReference type="PANTHER" id="PTHR46411">
    <property type="entry name" value="FAMILY ATPASE, PUTATIVE-RELATED"/>
    <property type="match status" value="1"/>
</dbReference>
<feature type="region of interest" description="Disordered" evidence="1">
    <location>
        <begin position="203"/>
        <end position="233"/>
    </location>
</feature>
<dbReference type="EMBL" id="VFLP01000087">
    <property type="protein sequence ID" value="TRX88467.1"/>
    <property type="molecule type" value="Genomic_DNA"/>
</dbReference>
<comment type="caution">
    <text evidence="3">The sequence shown here is derived from an EMBL/GenBank/DDBJ whole genome shotgun (WGS) entry which is preliminary data.</text>
</comment>
<dbReference type="InterPro" id="IPR027417">
    <property type="entry name" value="P-loop_NTPase"/>
</dbReference>
<dbReference type="InterPro" id="IPR056599">
    <property type="entry name" value="AAA_lid_fung"/>
</dbReference>
<dbReference type="Proteomes" id="UP000319160">
    <property type="component" value="Unassembled WGS sequence"/>
</dbReference>
<organism evidence="3 4">
    <name type="scientific">Xylaria flabelliformis</name>
    <dbReference type="NCBI Taxonomy" id="2512241"/>
    <lineage>
        <taxon>Eukaryota</taxon>
        <taxon>Fungi</taxon>
        <taxon>Dikarya</taxon>
        <taxon>Ascomycota</taxon>
        <taxon>Pezizomycotina</taxon>
        <taxon>Sordariomycetes</taxon>
        <taxon>Xylariomycetidae</taxon>
        <taxon>Xylariales</taxon>
        <taxon>Xylariaceae</taxon>
        <taxon>Xylaria</taxon>
    </lineage>
</organism>
<reference evidence="4" key="1">
    <citation type="submission" date="2019-06" db="EMBL/GenBank/DDBJ databases">
        <title>Draft genome sequence of the griseofulvin-producing fungus Xylaria cubensis strain G536.</title>
        <authorList>
            <person name="Mead M.E."/>
            <person name="Raja H.A."/>
            <person name="Steenwyk J.L."/>
            <person name="Knowles S.L."/>
            <person name="Oberlies N.H."/>
            <person name="Rokas A."/>
        </authorList>
    </citation>
    <scope>NUCLEOTIDE SEQUENCE [LARGE SCALE GENOMIC DNA]</scope>
    <source>
        <strain evidence="4">G536</strain>
    </source>
</reference>
<dbReference type="SUPFAM" id="SSF52540">
    <property type="entry name" value="P-loop containing nucleoside triphosphate hydrolases"/>
    <property type="match status" value="1"/>
</dbReference>
<dbReference type="Pfam" id="PF00004">
    <property type="entry name" value="AAA"/>
    <property type="match status" value="1"/>
</dbReference>
<proteinExistence type="predicted"/>
<dbReference type="CDD" id="cd19481">
    <property type="entry name" value="RecA-like_protease"/>
    <property type="match status" value="1"/>
</dbReference>
<name>A0A553HKJ8_9PEZI</name>
<dbReference type="Pfam" id="PF22942">
    <property type="entry name" value="DUF7025"/>
    <property type="match status" value="1"/>
</dbReference>